<evidence type="ECO:0000256" key="1">
    <source>
        <dbReference type="ARBA" id="ARBA00001941"/>
    </source>
</evidence>
<dbReference type="OrthoDB" id="407355at2759"/>
<dbReference type="GO" id="GO:0046872">
    <property type="term" value="F:metal ion binding"/>
    <property type="evidence" value="ECO:0007669"/>
    <property type="project" value="UniProtKB-KW"/>
</dbReference>
<feature type="chain" id="PRO_5012056218" evidence="6">
    <location>
        <begin position="24"/>
        <end position="285"/>
    </location>
</feature>
<sequence length="285" mass="31345">MTRTVALLVQIFIALFIAGYATALDVGSAVITKCEKPGVFGLTFDDGTYLSCLLAILREKDVKATFFVLGIQASNVSLGKFLKQAYEEGHQIASHTNTHRSLNTLTPEQIKEEMIATETSVKRIIGAAPAYMRPPYGDCNPACQAVMNEMNMRIITWNVDSNDWQYVTGNQEKLVLNVKSQLKTGNPQSDSWISLQHDIHRFSIEKTSTIIDFIRSSGYRFETIADCLNNKWPMYKDGVPNNVASHPSANEPNSTVTVAANIGSVKIPSISLAALGIIWSLVTVV</sequence>
<evidence type="ECO:0000313" key="8">
    <source>
        <dbReference type="EMBL" id="ORX90735.1"/>
    </source>
</evidence>
<evidence type="ECO:0000256" key="6">
    <source>
        <dbReference type="SAM" id="SignalP"/>
    </source>
</evidence>
<evidence type="ECO:0000256" key="2">
    <source>
        <dbReference type="ARBA" id="ARBA00022723"/>
    </source>
</evidence>
<dbReference type="PROSITE" id="PS51677">
    <property type="entry name" value="NODB"/>
    <property type="match status" value="1"/>
</dbReference>
<dbReference type="Gene3D" id="3.20.20.370">
    <property type="entry name" value="Glycoside hydrolase/deacetylase"/>
    <property type="match status" value="1"/>
</dbReference>
<dbReference type="AlphaFoldDB" id="A0A1Y1XYK0"/>
<feature type="signal peptide" evidence="6">
    <location>
        <begin position="1"/>
        <end position="23"/>
    </location>
</feature>
<protein>
    <submittedName>
        <fullName evidence="8">Glycoside hydrolase/deacetylase</fullName>
    </submittedName>
</protein>
<dbReference type="EMBL" id="MCFE01000362">
    <property type="protein sequence ID" value="ORX90735.1"/>
    <property type="molecule type" value="Genomic_DNA"/>
</dbReference>
<evidence type="ECO:0000256" key="3">
    <source>
        <dbReference type="ARBA" id="ARBA00022729"/>
    </source>
</evidence>
<keyword evidence="3 6" id="KW-0732">Signal</keyword>
<name>A0A1Y1XYK0_9FUNG</name>
<evidence type="ECO:0000259" key="7">
    <source>
        <dbReference type="PROSITE" id="PS51677"/>
    </source>
</evidence>
<dbReference type="Proteomes" id="UP000193498">
    <property type="component" value="Unassembled WGS sequence"/>
</dbReference>
<keyword evidence="2" id="KW-0479">Metal-binding</keyword>
<dbReference type="GO" id="GO:0005975">
    <property type="term" value="P:carbohydrate metabolic process"/>
    <property type="evidence" value="ECO:0007669"/>
    <property type="project" value="InterPro"/>
</dbReference>
<accession>A0A1Y1XYK0</accession>
<evidence type="ECO:0000313" key="9">
    <source>
        <dbReference type="Proteomes" id="UP000193498"/>
    </source>
</evidence>
<dbReference type="STRING" id="1314790.A0A1Y1XYK0"/>
<dbReference type="InterPro" id="IPR002509">
    <property type="entry name" value="NODB_dom"/>
</dbReference>
<feature type="domain" description="NodB homology" evidence="7">
    <location>
        <begin position="38"/>
        <end position="222"/>
    </location>
</feature>
<dbReference type="PANTHER" id="PTHR46471:SF2">
    <property type="entry name" value="CHITIN DEACETYLASE-RELATED"/>
    <property type="match status" value="1"/>
</dbReference>
<dbReference type="InParanoid" id="A0A1Y1XYK0"/>
<organism evidence="8 9">
    <name type="scientific">Basidiobolus meristosporus CBS 931.73</name>
    <dbReference type="NCBI Taxonomy" id="1314790"/>
    <lineage>
        <taxon>Eukaryota</taxon>
        <taxon>Fungi</taxon>
        <taxon>Fungi incertae sedis</taxon>
        <taxon>Zoopagomycota</taxon>
        <taxon>Entomophthoromycotina</taxon>
        <taxon>Basidiobolomycetes</taxon>
        <taxon>Basidiobolales</taxon>
        <taxon>Basidiobolaceae</taxon>
        <taxon>Basidiobolus</taxon>
    </lineage>
</organism>
<dbReference type="Pfam" id="PF01522">
    <property type="entry name" value="Polysacc_deac_1"/>
    <property type="match status" value="1"/>
</dbReference>
<dbReference type="InterPro" id="IPR011330">
    <property type="entry name" value="Glyco_hydro/deAcase_b/a-brl"/>
</dbReference>
<gene>
    <name evidence="8" type="ORF">K493DRAFT_229795</name>
</gene>
<evidence type="ECO:0000256" key="5">
    <source>
        <dbReference type="ARBA" id="ARBA00023277"/>
    </source>
</evidence>
<keyword evidence="4 8" id="KW-0378">Hydrolase</keyword>
<keyword evidence="5" id="KW-0119">Carbohydrate metabolism</keyword>
<evidence type="ECO:0000256" key="4">
    <source>
        <dbReference type="ARBA" id="ARBA00022801"/>
    </source>
</evidence>
<dbReference type="GO" id="GO:0016810">
    <property type="term" value="F:hydrolase activity, acting on carbon-nitrogen (but not peptide) bonds"/>
    <property type="evidence" value="ECO:0007669"/>
    <property type="project" value="InterPro"/>
</dbReference>
<reference evidence="8 9" key="1">
    <citation type="submission" date="2016-07" db="EMBL/GenBank/DDBJ databases">
        <title>Pervasive Adenine N6-methylation of Active Genes in Fungi.</title>
        <authorList>
            <consortium name="DOE Joint Genome Institute"/>
            <person name="Mondo S.J."/>
            <person name="Dannebaum R.O."/>
            <person name="Kuo R.C."/>
            <person name="Labutti K."/>
            <person name="Haridas S."/>
            <person name="Kuo A."/>
            <person name="Salamov A."/>
            <person name="Ahrendt S.R."/>
            <person name="Lipzen A."/>
            <person name="Sullivan W."/>
            <person name="Andreopoulos W.B."/>
            <person name="Clum A."/>
            <person name="Lindquist E."/>
            <person name="Daum C."/>
            <person name="Ramamoorthy G.K."/>
            <person name="Gryganskyi A."/>
            <person name="Culley D."/>
            <person name="Magnuson J.K."/>
            <person name="James T.Y."/>
            <person name="O'Malley M.A."/>
            <person name="Stajich J.E."/>
            <person name="Spatafora J.W."/>
            <person name="Visel A."/>
            <person name="Grigoriev I.V."/>
        </authorList>
    </citation>
    <scope>NUCLEOTIDE SEQUENCE [LARGE SCALE GENOMIC DNA]</scope>
    <source>
        <strain evidence="8 9">CBS 931.73</strain>
    </source>
</reference>
<dbReference type="PANTHER" id="PTHR46471">
    <property type="entry name" value="CHITIN DEACETYLASE"/>
    <property type="match status" value="1"/>
</dbReference>
<comment type="cofactor">
    <cofactor evidence="1">
        <name>Co(2+)</name>
        <dbReference type="ChEBI" id="CHEBI:48828"/>
    </cofactor>
</comment>
<keyword evidence="9" id="KW-1185">Reference proteome</keyword>
<proteinExistence type="predicted"/>
<comment type="caution">
    <text evidence="8">The sequence shown here is derived from an EMBL/GenBank/DDBJ whole genome shotgun (WGS) entry which is preliminary data.</text>
</comment>
<dbReference type="SUPFAM" id="SSF88713">
    <property type="entry name" value="Glycoside hydrolase/deacetylase"/>
    <property type="match status" value="1"/>
</dbReference>